<dbReference type="InterPro" id="IPR043729">
    <property type="entry name" value="DUF5672"/>
</dbReference>
<sequence length="632" mass="74440">MKIKNIYKTTILSNFFIDYNTTKEELINNNHTYFRYLCFKYIDFIRLIEIPKIKKDLNLEAVLIEYRKFPHLEFLIRNAILKLGNKWSYTVICGTENYQYMLDICNTISSNIRVIKTPYSNLNQSEYSKFLTTMDFWNLLNGEKILIYQEDSLIFKNNVEDFLAFDFIGAPFPKVQNDTPNNVGNGGLSIRSKSIMKKIIDSITVESTTFNSSTIEYMKIVNLTFPPEDIYFSKNMQEYNIGNVAGWNDAFLFSSESICNTNSFAGHKFWLSNPSWKKLMHSTFNFEIYKYNNDIKKYIAYKNLPLSFDRTSKIENAFDVDLYFCNNVNKLQMDNEMDILHYIKNVSLNGYIYHPKQIRNIYPTSIIYKFMNDLVIEHDSILYKAADFVEKQLYKKNFDELSKKLIENIYSNLDVNNEVLLLVFIGNDMVGKNLIDKIIEYKKIQKFNIAFCFNSYSVSKSLKSLIKDNFIHYCIYISNEMGTDITPTILMYNDISSKYKFKHIIKLHTKSIVHLFDELTDFLLSIPISQLVKYKRKDCNCIGHPHYYFELKNDPWVKISLINSSSYMDLKKKFVAGTIFYSENIIFDSVLQFIKTNSPHSYLLNNLYENNSINNDFSPIHFLERVFGIINF</sequence>
<accession>A0A6C0LDA3</accession>
<proteinExistence type="predicted"/>
<name>A0A6C0LDA3_9ZZZZ</name>
<evidence type="ECO:0000313" key="2">
    <source>
        <dbReference type="EMBL" id="QHU28573.1"/>
    </source>
</evidence>
<dbReference type="EMBL" id="MN740472">
    <property type="protein sequence ID" value="QHU28573.1"/>
    <property type="molecule type" value="Genomic_DNA"/>
</dbReference>
<dbReference type="AlphaFoldDB" id="A0A6C0LDA3"/>
<organism evidence="2">
    <name type="scientific">viral metagenome</name>
    <dbReference type="NCBI Taxonomy" id="1070528"/>
    <lineage>
        <taxon>unclassified sequences</taxon>
        <taxon>metagenomes</taxon>
        <taxon>organismal metagenomes</taxon>
    </lineage>
</organism>
<feature type="domain" description="DUF5672" evidence="1">
    <location>
        <begin position="122"/>
        <end position="259"/>
    </location>
</feature>
<dbReference type="Pfam" id="PF18922">
    <property type="entry name" value="DUF5672"/>
    <property type="match status" value="1"/>
</dbReference>
<protein>
    <recommendedName>
        <fullName evidence="1">DUF5672 domain-containing protein</fullName>
    </recommendedName>
</protein>
<evidence type="ECO:0000259" key="1">
    <source>
        <dbReference type="Pfam" id="PF18922"/>
    </source>
</evidence>
<reference evidence="2" key="1">
    <citation type="journal article" date="2020" name="Nature">
        <title>Giant virus diversity and host interactions through global metagenomics.</title>
        <authorList>
            <person name="Schulz F."/>
            <person name="Roux S."/>
            <person name="Paez-Espino D."/>
            <person name="Jungbluth S."/>
            <person name="Walsh D.A."/>
            <person name="Denef V.J."/>
            <person name="McMahon K.D."/>
            <person name="Konstantinidis K.T."/>
            <person name="Eloe-Fadrosh E.A."/>
            <person name="Kyrpides N.C."/>
            <person name="Woyke T."/>
        </authorList>
    </citation>
    <scope>NUCLEOTIDE SEQUENCE</scope>
    <source>
        <strain evidence="2">GVMAG-M-3300027770-73</strain>
    </source>
</reference>